<protein>
    <recommendedName>
        <fullName evidence="6">UPF3 domain-containing protein</fullName>
    </recommendedName>
</protein>
<organism evidence="7 8">
    <name type="scientific">Rhizopus delemar</name>
    <dbReference type="NCBI Taxonomy" id="936053"/>
    <lineage>
        <taxon>Eukaryota</taxon>
        <taxon>Fungi</taxon>
        <taxon>Fungi incertae sedis</taxon>
        <taxon>Mucoromycota</taxon>
        <taxon>Mucoromycotina</taxon>
        <taxon>Mucoromycetes</taxon>
        <taxon>Mucorales</taxon>
        <taxon>Mucorineae</taxon>
        <taxon>Rhizopodaceae</taxon>
        <taxon>Rhizopus</taxon>
    </lineage>
</organism>
<name>A0A9P6ZBC9_9FUNG</name>
<dbReference type="PANTHER" id="PTHR13112">
    <property type="entry name" value="UPF3 REGULATOR OF NONSENSE TRANSCRIPTS-LIKE PROTEIN"/>
    <property type="match status" value="1"/>
</dbReference>
<evidence type="ECO:0000256" key="4">
    <source>
        <dbReference type="ARBA" id="ARBA00023242"/>
    </source>
</evidence>
<dbReference type="GO" id="GO:0003729">
    <property type="term" value="F:mRNA binding"/>
    <property type="evidence" value="ECO:0007669"/>
    <property type="project" value="TreeGrafter"/>
</dbReference>
<dbReference type="GO" id="GO:0005730">
    <property type="term" value="C:nucleolus"/>
    <property type="evidence" value="ECO:0007669"/>
    <property type="project" value="TreeGrafter"/>
</dbReference>
<dbReference type="Pfam" id="PF03467">
    <property type="entry name" value="Smg4_UPF3"/>
    <property type="match status" value="1"/>
</dbReference>
<evidence type="ECO:0000313" key="8">
    <source>
        <dbReference type="Proteomes" id="UP000740926"/>
    </source>
</evidence>
<feature type="compositionally biased region" description="Polar residues" evidence="5">
    <location>
        <begin position="312"/>
        <end position="323"/>
    </location>
</feature>
<proteinExistence type="inferred from homology"/>
<feature type="compositionally biased region" description="Basic and acidic residues" evidence="5">
    <location>
        <begin position="129"/>
        <end position="142"/>
    </location>
</feature>
<reference evidence="7 8" key="1">
    <citation type="journal article" date="2020" name="Microb. Genom.">
        <title>Genetic diversity of clinical and environmental Mucorales isolates obtained from an investigation of mucormycosis cases among solid organ transplant recipients.</title>
        <authorList>
            <person name="Nguyen M.H."/>
            <person name="Kaul D."/>
            <person name="Muto C."/>
            <person name="Cheng S.J."/>
            <person name="Richter R.A."/>
            <person name="Bruno V.M."/>
            <person name="Liu G."/>
            <person name="Beyhan S."/>
            <person name="Sundermann A.J."/>
            <person name="Mounaud S."/>
            <person name="Pasculle A.W."/>
            <person name="Nierman W.C."/>
            <person name="Driscoll E."/>
            <person name="Cumbie R."/>
            <person name="Clancy C.J."/>
            <person name="Dupont C.L."/>
        </authorList>
    </citation>
    <scope>NUCLEOTIDE SEQUENCE [LARGE SCALE GENOMIC DNA]</scope>
    <source>
        <strain evidence="7 8">GL24</strain>
    </source>
</reference>
<dbReference type="AlphaFoldDB" id="A0A9P6ZBC9"/>
<dbReference type="InterPro" id="IPR039722">
    <property type="entry name" value="Upf3"/>
</dbReference>
<evidence type="ECO:0000259" key="6">
    <source>
        <dbReference type="Pfam" id="PF03467"/>
    </source>
</evidence>
<gene>
    <name evidence="7" type="ORF">G6F50_002042</name>
</gene>
<dbReference type="SUPFAM" id="SSF54928">
    <property type="entry name" value="RNA-binding domain, RBD"/>
    <property type="match status" value="1"/>
</dbReference>
<keyword evidence="3" id="KW-0866">Nonsense-mediated mRNA decay</keyword>
<dbReference type="PANTHER" id="PTHR13112:SF0">
    <property type="entry name" value="FI21285P1"/>
    <property type="match status" value="1"/>
</dbReference>
<dbReference type="InterPro" id="IPR035979">
    <property type="entry name" value="RBD_domain_sf"/>
</dbReference>
<comment type="similarity">
    <text evidence="2">Belongs to the RENT3 family.</text>
</comment>
<feature type="compositionally biased region" description="Basic residues" evidence="5">
    <location>
        <begin position="19"/>
        <end position="33"/>
    </location>
</feature>
<accession>A0A9P6ZBC9</accession>
<dbReference type="Gene3D" id="3.30.70.330">
    <property type="match status" value="1"/>
</dbReference>
<comment type="caution">
    <text evidence="7">The sequence shown here is derived from an EMBL/GenBank/DDBJ whole genome shotgun (WGS) entry which is preliminary data.</text>
</comment>
<dbReference type="InterPro" id="IPR005120">
    <property type="entry name" value="UPF3_dom"/>
</dbReference>
<dbReference type="GO" id="GO:0000184">
    <property type="term" value="P:nuclear-transcribed mRNA catabolic process, nonsense-mediated decay"/>
    <property type="evidence" value="ECO:0007669"/>
    <property type="project" value="UniProtKB-KW"/>
</dbReference>
<keyword evidence="8" id="KW-1185">Reference proteome</keyword>
<feature type="region of interest" description="Disordered" evidence="5">
    <location>
        <begin position="1"/>
        <end position="33"/>
    </location>
</feature>
<evidence type="ECO:0000256" key="5">
    <source>
        <dbReference type="SAM" id="MobiDB-lite"/>
    </source>
</evidence>
<comment type="subcellular location">
    <subcellularLocation>
        <location evidence="1">Nucleus</location>
    </subcellularLocation>
</comment>
<dbReference type="EMBL" id="JAANIU010000182">
    <property type="protein sequence ID" value="KAG1574355.1"/>
    <property type="molecule type" value="Genomic_DNA"/>
</dbReference>
<evidence type="ECO:0000256" key="1">
    <source>
        <dbReference type="ARBA" id="ARBA00004123"/>
    </source>
</evidence>
<feature type="compositionally biased region" description="Basic residues" evidence="5">
    <location>
        <begin position="262"/>
        <end position="273"/>
    </location>
</feature>
<dbReference type="InterPro" id="IPR012677">
    <property type="entry name" value="Nucleotide-bd_a/b_plait_sf"/>
</dbReference>
<feature type="region of interest" description="Disordered" evidence="5">
    <location>
        <begin position="120"/>
        <end position="146"/>
    </location>
</feature>
<evidence type="ECO:0000256" key="3">
    <source>
        <dbReference type="ARBA" id="ARBA00023161"/>
    </source>
</evidence>
<feature type="compositionally biased region" description="Basic residues" evidence="5">
    <location>
        <begin position="220"/>
        <end position="230"/>
    </location>
</feature>
<dbReference type="Proteomes" id="UP000740926">
    <property type="component" value="Unassembled WGS sequence"/>
</dbReference>
<feature type="compositionally biased region" description="Low complexity" evidence="5">
    <location>
        <begin position="240"/>
        <end position="261"/>
    </location>
</feature>
<sequence length="323" mass="36758">MATQQVMDAPKVKPEEKKKRTKKKPRRQRKPTLKTKVVVRRLPPLLSKDEFMEAVKTWINEETTDYSSYIPGKVAKSKGKENVFSRAYFHFKTMEAVIAFHRGFDEHVFTDSRGNESRAVVEFSPYQKTPREHKSKDSREGTIDEDPEYLDFLKRLEAEKNKTAETQDDGKDGLNPIEKLENRIAMVTAKTLAAEQANKPKTTPLLEHLRAQKAAQAAAKAKKAAKKNARRKNENRSEQTASSSSESKNNTGNNGNNSNNNKPRKDRNKKKKEAKPSSDPSTKKERPPKKEGSNKPKRTKKPEQPQVMKIMTRQSPQQTNTSG</sequence>
<dbReference type="GO" id="GO:0005737">
    <property type="term" value="C:cytoplasm"/>
    <property type="evidence" value="ECO:0007669"/>
    <property type="project" value="TreeGrafter"/>
</dbReference>
<dbReference type="CDD" id="cd12455">
    <property type="entry name" value="RRM_like_Smg4_UPF3"/>
    <property type="match status" value="1"/>
</dbReference>
<feature type="domain" description="UPF3" evidence="6">
    <location>
        <begin position="34"/>
        <end position="214"/>
    </location>
</feature>
<feature type="compositionally biased region" description="Basic and acidic residues" evidence="5">
    <location>
        <begin position="281"/>
        <end position="294"/>
    </location>
</feature>
<evidence type="ECO:0000313" key="7">
    <source>
        <dbReference type="EMBL" id="KAG1574355.1"/>
    </source>
</evidence>
<dbReference type="GO" id="GO:0045727">
    <property type="term" value="P:positive regulation of translation"/>
    <property type="evidence" value="ECO:0007669"/>
    <property type="project" value="TreeGrafter"/>
</dbReference>
<evidence type="ECO:0000256" key="2">
    <source>
        <dbReference type="ARBA" id="ARBA00005991"/>
    </source>
</evidence>
<keyword evidence="4" id="KW-0539">Nucleus</keyword>
<feature type="region of interest" description="Disordered" evidence="5">
    <location>
        <begin position="211"/>
        <end position="323"/>
    </location>
</feature>